<protein>
    <submittedName>
        <fullName evidence="5">ABC transporter substrate-binding protein</fullName>
    </submittedName>
</protein>
<keyword evidence="3" id="KW-0813">Transport</keyword>
<dbReference type="PROSITE" id="PS51318">
    <property type="entry name" value="TAT"/>
    <property type="match status" value="1"/>
</dbReference>
<comment type="caution">
    <text evidence="5">The sequence shown here is derived from an EMBL/GenBank/DDBJ whole genome shotgun (WGS) entry which is preliminary data.</text>
</comment>
<dbReference type="EMBL" id="JBHEZZ010000003">
    <property type="protein sequence ID" value="MFC1401144.1"/>
    <property type="molecule type" value="Genomic_DNA"/>
</dbReference>
<dbReference type="InterPro" id="IPR050490">
    <property type="entry name" value="Bact_solute-bd_prot1"/>
</dbReference>
<accession>A0ABV6UI63</accession>
<evidence type="ECO:0000256" key="1">
    <source>
        <dbReference type="ARBA" id="ARBA00004196"/>
    </source>
</evidence>
<evidence type="ECO:0000256" key="4">
    <source>
        <dbReference type="ARBA" id="ARBA00022729"/>
    </source>
</evidence>
<dbReference type="PANTHER" id="PTHR43649">
    <property type="entry name" value="ARABINOSE-BINDING PROTEIN-RELATED"/>
    <property type="match status" value="1"/>
</dbReference>
<sequence length="466" mass="49299">MSSNSSEHRSAADQPVAGPSRRSLLRVLGAAGVGAAAVGALSACAPGSSAAPKALGSVAPSQAKGSTTLWFKDDDILKVFRGVVPSFTKKYPAVTVNLVGVDIDKKLAPALISGAGVPDGAYLGDGSVLGQAEHLTDLTSQMAKYRADTVQYKLDVNTDGQRLVGIPWDTDPGLLYYREDILSAAKVDPTQLTSYDALLDAAREIKGRNPKAQPIPLEQDPDLAMQWLMMLVNQQQGTGMVDSAGKLTIDTDAFRTALTWIKKVADEGLGARSKFASTAQIAQADGGTVSLVPWAIWYNFLVQGTFKKSVGHWRAAQLPAWTTGGARSGVMGGSSFVIPAKAANPDLAWLFYEHAVYSAEGYQAVFGSNSVYPNGLNTALPSVKSALNPQNSLFKPLAGLGNENLWEVGTQASLAIPPGYRIPTWFNQADAYLGANLQKLMDGKMSVDAVIKQSVSAIQTNLVDRA</sequence>
<dbReference type="RefSeq" id="WP_051725567.1">
    <property type="nucleotide sequence ID" value="NZ_JBHEZZ010000003.1"/>
</dbReference>
<evidence type="ECO:0000313" key="6">
    <source>
        <dbReference type="Proteomes" id="UP001592528"/>
    </source>
</evidence>
<proteinExistence type="inferred from homology"/>
<reference evidence="5 6" key="1">
    <citation type="submission" date="2024-09" db="EMBL/GenBank/DDBJ databases">
        <authorList>
            <person name="Lee S.D."/>
        </authorList>
    </citation>
    <scope>NUCLEOTIDE SEQUENCE [LARGE SCALE GENOMIC DNA]</scope>
    <source>
        <strain evidence="5 6">N1-5</strain>
    </source>
</reference>
<evidence type="ECO:0000256" key="3">
    <source>
        <dbReference type="ARBA" id="ARBA00022448"/>
    </source>
</evidence>
<keyword evidence="4" id="KW-0732">Signal</keyword>
<evidence type="ECO:0000256" key="2">
    <source>
        <dbReference type="ARBA" id="ARBA00008520"/>
    </source>
</evidence>
<dbReference type="Proteomes" id="UP001592528">
    <property type="component" value="Unassembled WGS sequence"/>
</dbReference>
<name>A0ABV6UI63_9ACTN</name>
<comment type="similarity">
    <text evidence="2">Belongs to the bacterial solute-binding protein 1 family.</text>
</comment>
<dbReference type="InterPro" id="IPR006311">
    <property type="entry name" value="TAT_signal"/>
</dbReference>
<dbReference type="PANTHER" id="PTHR43649:SF31">
    <property type="entry name" value="SN-GLYCEROL-3-PHOSPHATE-BINDING PERIPLASMIC PROTEIN UGPB"/>
    <property type="match status" value="1"/>
</dbReference>
<organism evidence="5 6">
    <name type="scientific">Streptacidiphilus cavernicola</name>
    <dbReference type="NCBI Taxonomy" id="3342716"/>
    <lineage>
        <taxon>Bacteria</taxon>
        <taxon>Bacillati</taxon>
        <taxon>Actinomycetota</taxon>
        <taxon>Actinomycetes</taxon>
        <taxon>Kitasatosporales</taxon>
        <taxon>Streptomycetaceae</taxon>
        <taxon>Streptacidiphilus</taxon>
    </lineage>
</organism>
<keyword evidence="6" id="KW-1185">Reference proteome</keyword>
<dbReference type="Pfam" id="PF01547">
    <property type="entry name" value="SBP_bac_1"/>
    <property type="match status" value="1"/>
</dbReference>
<dbReference type="SUPFAM" id="SSF53850">
    <property type="entry name" value="Periplasmic binding protein-like II"/>
    <property type="match status" value="1"/>
</dbReference>
<evidence type="ECO:0000313" key="5">
    <source>
        <dbReference type="EMBL" id="MFC1401144.1"/>
    </source>
</evidence>
<comment type="subcellular location">
    <subcellularLocation>
        <location evidence="1">Cell envelope</location>
    </subcellularLocation>
</comment>
<gene>
    <name evidence="5" type="ORF">ACEZDJ_07575</name>
</gene>
<dbReference type="Gene3D" id="3.40.190.10">
    <property type="entry name" value="Periplasmic binding protein-like II"/>
    <property type="match status" value="1"/>
</dbReference>
<dbReference type="InterPro" id="IPR006059">
    <property type="entry name" value="SBP"/>
</dbReference>